<dbReference type="SUPFAM" id="SSF52266">
    <property type="entry name" value="SGNH hydrolase"/>
    <property type="match status" value="1"/>
</dbReference>
<organism evidence="4 5">
    <name type="scientific">Halostreptopolyspora alba</name>
    <dbReference type="NCBI Taxonomy" id="2487137"/>
    <lineage>
        <taxon>Bacteria</taxon>
        <taxon>Bacillati</taxon>
        <taxon>Actinomycetota</taxon>
        <taxon>Actinomycetes</taxon>
        <taxon>Streptosporangiales</taxon>
        <taxon>Nocardiopsidaceae</taxon>
        <taxon>Halostreptopolyspora</taxon>
    </lineage>
</organism>
<dbReference type="PANTHER" id="PTHR37981">
    <property type="entry name" value="LIPASE 2"/>
    <property type="match status" value="1"/>
</dbReference>
<dbReference type="Pfam" id="PF13472">
    <property type="entry name" value="Lipase_GDSL_2"/>
    <property type="match status" value="1"/>
</dbReference>
<evidence type="ECO:0000313" key="5">
    <source>
        <dbReference type="Proteomes" id="UP000269198"/>
    </source>
</evidence>
<dbReference type="CDD" id="cd01823">
    <property type="entry name" value="SEST_like"/>
    <property type="match status" value="1"/>
</dbReference>
<feature type="domain" description="SGNH hydrolase-type esterase" evidence="3">
    <location>
        <begin position="79"/>
        <end position="328"/>
    </location>
</feature>
<feature type="disulfide bond" evidence="2">
    <location>
        <begin position="175"/>
        <end position="187"/>
    </location>
</feature>
<dbReference type="GO" id="GO:0019433">
    <property type="term" value="P:triglyceride catabolic process"/>
    <property type="evidence" value="ECO:0007669"/>
    <property type="project" value="TreeGrafter"/>
</dbReference>
<accession>A0A3N0E6R1</accession>
<keyword evidence="5" id="KW-1185">Reference proteome</keyword>
<dbReference type="PROSITE" id="PS51318">
    <property type="entry name" value="TAT"/>
    <property type="match status" value="1"/>
</dbReference>
<dbReference type="RefSeq" id="WP_123202157.1">
    <property type="nucleotide sequence ID" value="NZ_RJMB01000016.1"/>
</dbReference>
<evidence type="ECO:0000256" key="2">
    <source>
        <dbReference type="PIRSR" id="PIRSR637460-2"/>
    </source>
</evidence>
<keyword evidence="4" id="KW-0378">Hydrolase</keyword>
<feature type="active site" description="Nucleophile" evidence="1">
    <location>
        <position position="83"/>
    </location>
</feature>
<dbReference type="PANTHER" id="PTHR37981:SF1">
    <property type="entry name" value="SGNH HYDROLASE-TYPE ESTERASE DOMAIN-CONTAINING PROTEIN"/>
    <property type="match status" value="1"/>
</dbReference>
<sequence>MRRPDLSRRTLILGAAAASLAMVLLVALAVPATRGGVIDAWCTLGGCPTQEPRDTGPEDSGRLLRMPPEDAATWGNYVALGDSYSSGDGAGDYAPGTDENGCWRSANAYPELIADDTDFAGELGFFACSGQRGHAMLDSLDSADSQIGRITEHTSLVTIGIGGNDLGFTSVLRTCMMRVPLLDSGNCVGQESDIDKRMDKFDDTVDEVLTEIRDRAPDARVLVLGYPRLFPAEPESMYYTLTANDQRWLNEVGQRLNQQLEDAVTEVDEDIVDGDNTGSVEFVDTFNALDGHEVSADEAWVNGVVLRDLTENVSIDRSTFHPNAEGQHAVSKRIRKQIEEGPDRPLYATRATVNNASPDVLASELEGTD</sequence>
<dbReference type="InterPro" id="IPR013830">
    <property type="entry name" value="SGNH_hydro"/>
</dbReference>
<protein>
    <submittedName>
        <fullName evidence="4">SGNH/GDSL hydrolase family protein</fullName>
    </submittedName>
</protein>
<name>A0A3N0E6R1_9ACTN</name>
<dbReference type="OrthoDB" id="5503950at2"/>
<keyword evidence="2" id="KW-1015">Disulfide bond</keyword>
<evidence type="ECO:0000313" key="4">
    <source>
        <dbReference type="EMBL" id="RNL83450.1"/>
    </source>
</evidence>
<dbReference type="EMBL" id="RJMB01000016">
    <property type="protein sequence ID" value="RNL83450.1"/>
    <property type="molecule type" value="Genomic_DNA"/>
</dbReference>
<feature type="disulfide bond" evidence="2">
    <location>
        <begin position="102"/>
        <end position="128"/>
    </location>
</feature>
<evidence type="ECO:0000256" key="1">
    <source>
        <dbReference type="PIRSR" id="PIRSR637460-1"/>
    </source>
</evidence>
<dbReference type="GO" id="GO:0004806">
    <property type="term" value="F:triacylglycerol lipase activity"/>
    <property type="evidence" value="ECO:0007669"/>
    <property type="project" value="TreeGrafter"/>
</dbReference>
<dbReference type="InterPro" id="IPR037460">
    <property type="entry name" value="SEST-like"/>
</dbReference>
<gene>
    <name evidence="4" type="ORF">EFW17_15710</name>
</gene>
<comment type="caution">
    <text evidence="4">The sequence shown here is derived from an EMBL/GenBank/DDBJ whole genome shotgun (WGS) entry which is preliminary data.</text>
</comment>
<dbReference type="InterPro" id="IPR036514">
    <property type="entry name" value="SGNH_hydro_sf"/>
</dbReference>
<dbReference type="Proteomes" id="UP000269198">
    <property type="component" value="Unassembled WGS sequence"/>
</dbReference>
<feature type="active site" evidence="1">
    <location>
        <position position="321"/>
    </location>
</feature>
<dbReference type="Gene3D" id="3.40.50.1110">
    <property type="entry name" value="SGNH hydrolase"/>
    <property type="match status" value="1"/>
</dbReference>
<reference evidence="4 5" key="1">
    <citation type="submission" date="2018-11" db="EMBL/GenBank/DDBJ databases">
        <title>The genome draft of YIM 96095.</title>
        <authorList>
            <person name="Tang S.-K."/>
            <person name="Chunyu W.-X."/>
            <person name="Feng Y.-Z."/>
        </authorList>
    </citation>
    <scope>NUCLEOTIDE SEQUENCE [LARGE SCALE GENOMIC DNA]</scope>
    <source>
        <strain evidence="4 5">YIM 96095</strain>
    </source>
</reference>
<dbReference type="AlphaFoldDB" id="A0A3N0E6R1"/>
<dbReference type="InterPro" id="IPR006311">
    <property type="entry name" value="TAT_signal"/>
</dbReference>
<evidence type="ECO:0000259" key="3">
    <source>
        <dbReference type="Pfam" id="PF13472"/>
    </source>
</evidence>
<proteinExistence type="predicted"/>